<dbReference type="Pfam" id="PF09364">
    <property type="entry name" value="XFP_N"/>
    <property type="match status" value="1"/>
</dbReference>
<dbReference type="STRING" id="1121279.SAMN02745887_01576"/>
<dbReference type="PANTHER" id="PTHR31273:SF0">
    <property type="entry name" value="PHOSPHOKETOLASE-RELATED"/>
    <property type="match status" value="1"/>
</dbReference>
<gene>
    <name evidence="3" type="ORF">SAMN02745887_01576</name>
</gene>
<feature type="region of interest" description="Disordered" evidence="1">
    <location>
        <begin position="1"/>
        <end position="23"/>
    </location>
</feature>
<dbReference type="EMBL" id="FPKR01000005">
    <property type="protein sequence ID" value="SFZ75390.1"/>
    <property type="molecule type" value="Genomic_DNA"/>
</dbReference>
<dbReference type="GO" id="GO:0016832">
    <property type="term" value="F:aldehyde-lyase activity"/>
    <property type="evidence" value="ECO:0007669"/>
    <property type="project" value="InterPro"/>
</dbReference>
<dbReference type="InterPro" id="IPR029061">
    <property type="entry name" value="THDP-binding"/>
</dbReference>
<organism evidence="3 4">
    <name type="scientific">Chitinimonas taiwanensis DSM 18899</name>
    <dbReference type="NCBI Taxonomy" id="1121279"/>
    <lineage>
        <taxon>Bacteria</taxon>
        <taxon>Pseudomonadati</taxon>
        <taxon>Pseudomonadota</taxon>
        <taxon>Betaproteobacteria</taxon>
        <taxon>Neisseriales</taxon>
        <taxon>Chitinibacteraceae</taxon>
        <taxon>Chitinimonas</taxon>
    </lineage>
</organism>
<dbReference type="InterPro" id="IPR005593">
    <property type="entry name" value="Xul5P/Fru6P_PKetolase"/>
</dbReference>
<feature type="compositionally biased region" description="Basic and acidic residues" evidence="1">
    <location>
        <begin position="10"/>
        <end position="23"/>
    </location>
</feature>
<reference evidence="3 4" key="1">
    <citation type="submission" date="2016-11" db="EMBL/GenBank/DDBJ databases">
        <authorList>
            <person name="Jaros S."/>
            <person name="Januszkiewicz K."/>
            <person name="Wedrychowicz H."/>
        </authorList>
    </citation>
    <scope>NUCLEOTIDE SEQUENCE [LARGE SCALE GENOMIC DNA]</scope>
    <source>
        <strain evidence="3 4">DSM 18899</strain>
    </source>
</reference>
<keyword evidence="4" id="KW-1185">Reference proteome</keyword>
<evidence type="ECO:0000259" key="2">
    <source>
        <dbReference type="Pfam" id="PF09364"/>
    </source>
</evidence>
<feature type="domain" description="Xylulose 5-phosphate/Fructose 6-phosphate phosphoketolase N-terminal" evidence="2">
    <location>
        <begin position="99"/>
        <end position="395"/>
    </location>
</feature>
<dbReference type="Gene3D" id="3.40.50.970">
    <property type="match status" value="2"/>
</dbReference>
<protein>
    <submittedName>
        <fullName evidence="3">Phosphoketolase</fullName>
    </submittedName>
</protein>
<evidence type="ECO:0000313" key="4">
    <source>
        <dbReference type="Proteomes" id="UP000186513"/>
    </source>
</evidence>
<name>A0A1K2HF30_9NEIS</name>
<dbReference type="InterPro" id="IPR018970">
    <property type="entry name" value="Xul5P/Fru6P_PKetolase_N"/>
</dbReference>
<dbReference type="Proteomes" id="UP000186513">
    <property type="component" value="Unassembled WGS sequence"/>
</dbReference>
<dbReference type="InterPro" id="IPR009014">
    <property type="entry name" value="Transketo_C/PFOR_II"/>
</dbReference>
<accession>A0A1K2HF30</accession>
<proteinExistence type="predicted"/>
<dbReference type="OrthoDB" id="9768449at2"/>
<sequence>MSKLDQLLHPAEHDPLSHQRDGQRGFPYRKLSFGSATAFQPHASQERPLASPSGFDDWAKGLGMVEHSPPTLARIHSLLNRLNPSSKPERTAQILKLLHAADRLCNAAMWLVVHMTYAQRVRLDGEALQAADFKPTPEGHTGGALNMVPAYVGYLLANALSGQTRGWLMGQGHCVAAIDAVNVLVGNLHPEQAERYELSDAGLSQLCQDFYSYALDGDGLPAAPLGSHVNAHTAGGLIEGGYLGFAELQYVHMPLPGESLVAFLSDGAFEEQRGSDWAPRWWRAEDCGAALPVMILNGRRIEQRSGLEQDGGVAWFIDHLLLNGFDPVEIDGTDPAAFAWAILHMEDALAAQAEAIQNGDASYPARLPYAIAHAPKGFGFPGAGSNLAHNLPLGANPSQDETARQRFNSAAAKLWVNKAQLNEAILQLHTHTAQQRPLERDNPLTQRRPILHPAPLPWHAGSEQIAHCSPMAGFDAAFCAIAQANPQLRIRIGNPDELRSNGMGKTLDHFYHRATHPEAQAPEHSTGAVITALNEEAVISAALANKGGLNLAVSYEAFAVKMLGALRQEVLFARHQAEAGRAPGWLSVPVLLSSHAWENGKNELSHQDTTLPEAWLAEMSDRARVVFPPDWNSALATLDACYQTRGQIWCVVAPKRAVPTRLNQEQAQQMVRDGLIRLVGSGAADEELILVAVGAYQLTEMQRASNRLAELDIAHSLIYVYEPGRLREPRDVAEASITVSQATIGQYFPHHLRKRVLLGHTRPEALIGAMRRIDTGPEHTAILGFRNRGGTLDTPGMLFANACSWAHVLDAVGKLLRLDPGVLLTEDARNAVLGVGDPAELR</sequence>
<evidence type="ECO:0000313" key="3">
    <source>
        <dbReference type="EMBL" id="SFZ75390.1"/>
    </source>
</evidence>
<dbReference type="Pfam" id="PF03894">
    <property type="entry name" value="XFP"/>
    <property type="match status" value="1"/>
</dbReference>
<dbReference type="SUPFAM" id="SSF52518">
    <property type="entry name" value="Thiamin diphosphate-binding fold (THDP-binding)"/>
    <property type="match status" value="2"/>
</dbReference>
<dbReference type="RefSeq" id="WP_084658330.1">
    <property type="nucleotide sequence ID" value="NZ_FPKR01000005.1"/>
</dbReference>
<dbReference type="PANTHER" id="PTHR31273">
    <property type="entry name" value="PHOSPHOKETOLASE-RELATED"/>
    <property type="match status" value="1"/>
</dbReference>
<dbReference type="AlphaFoldDB" id="A0A1K2HF30"/>
<dbReference type="GO" id="GO:0005975">
    <property type="term" value="P:carbohydrate metabolic process"/>
    <property type="evidence" value="ECO:0007669"/>
    <property type="project" value="InterPro"/>
</dbReference>
<dbReference type="Gene3D" id="3.40.50.920">
    <property type="match status" value="1"/>
</dbReference>
<evidence type="ECO:0000256" key="1">
    <source>
        <dbReference type="SAM" id="MobiDB-lite"/>
    </source>
</evidence>